<keyword evidence="3" id="KW-1185">Reference proteome</keyword>
<organism evidence="2 3">
    <name type="scientific">Hyaloscypha variabilis (strain UAMH 11265 / GT02V1 / F)</name>
    <name type="common">Meliniomyces variabilis</name>
    <dbReference type="NCBI Taxonomy" id="1149755"/>
    <lineage>
        <taxon>Eukaryota</taxon>
        <taxon>Fungi</taxon>
        <taxon>Dikarya</taxon>
        <taxon>Ascomycota</taxon>
        <taxon>Pezizomycotina</taxon>
        <taxon>Leotiomycetes</taxon>
        <taxon>Helotiales</taxon>
        <taxon>Hyaloscyphaceae</taxon>
        <taxon>Hyaloscypha</taxon>
        <taxon>Hyaloscypha variabilis</taxon>
    </lineage>
</organism>
<evidence type="ECO:0000256" key="1">
    <source>
        <dbReference type="SAM" id="SignalP"/>
    </source>
</evidence>
<keyword evidence="1" id="KW-0732">Signal</keyword>
<protein>
    <submittedName>
        <fullName evidence="2">Uncharacterized protein</fullName>
    </submittedName>
</protein>
<evidence type="ECO:0000313" key="3">
    <source>
        <dbReference type="Proteomes" id="UP000235786"/>
    </source>
</evidence>
<accession>A0A2J6RSE7</accession>
<proteinExistence type="predicted"/>
<feature type="signal peptide" evidence="1">
    <location>
        <begin position="1"/>
        <end position="20"/>
    </location>
</feature>
<dbReference type="EMBL" id="KZ613944">
    <property type="protein sequence ID" value="PMD41447.1"/>
    <property type="molecule type" value="Genomic_DNA"/>
</dbReference>
<feature type="chain" id="PRO_5014382745" evidence="1">
    <location>
        <begin position="21"/>
        <end position="253"/>
    </location>
</feature>
<name>A0A2J6RSE7_HYAVF</name>
<gene>
    <name evidence="2" type="ORF">L207DRAFT_632845</name>
</gene>
<dbReference type="Proteomes" id="UP000235786">
    <property type="component" value="Unassembled WGS sequence"/>
</dbReference>
<reference evidence="2 3" key="1">
    <citation type="submission" date="2016-04" db="EMBL/GenBank/DDBJ databases">
        <title>A degradative enzymes factory behind the ericoid mycorrhizal symbiosis.</title>
        <authorList>
            <consortium name="DOE Joint Genome Institute"/>
            <person name="Martino E."/>
            <person name="Morin E."/>
            <person name="Grelet G."/>
            <person name="Kuo A."/>
            <person name="Kohler A."/>
            <person name="Daghino S."/>
            <person name="Barry K."/>
            <person name="Choi C."/>
            <person name="Cichocki N."/>
            <person name="Clum A."/>
            <person name="Copeland A."/>
            <person name="Hainaut M."/>
            <person name="Haridas S."/>
            <person name="Labutti K."/>
            <person name="Lindquist E."/>
            <person name="Lipzen A."/>
            <person name="Khouja H.-R."/>
            <person name="Murat C."/>
            <person name="Ohm R."/>
            <person name="Olson A."/>
            <person name="Spatafora J."/>
            <person name="Veneault-Fourrey C."/>
            <person name="Henrissat B."/>
            <person name="Grigoriev I."/>
            <person name="Martin F."/>
            <person name="Perotto S."/>
        </authorList>
    </citation>
    <scope>NUCLEOTIDE SEQUENCE [LARGE SCALE GENOMIC DNA]</scope>
    <source>
        <strain evidence="2 3">F</strain>
    </source>
</reference>
<dbReference type="OrthoDB" id="3569485at2759"/>
<sequence length="253" mass="26536">MLLRLILALVAVIYTILATAQDTGANSGMIVTSTEVLSSSIVSGSLIFVDKLTIVSINQNACKESSSGCTLDSEASGVYGNIVLTETLLTTNVADDAMSITTTITLPRSTLTIRVSSVPSASASVPTSVYTTATLQDKCYQPMLPILEPCDPDTSPETTATTTTSSPTLINGTLVVTTQQSAALPLGAHNRLKPIVTFVKSLFAFGVKFGKAMTTAPSRWHIEVGQGRIGIWGKLPQSYAPPTLTRSPPAQAN</sequence>
<evidence type="ECO:0000313" key="2">
    <source>
        <dbReference type="EMBL" id="PMD41447.1"/>
    </source>
</evidence>
<dbReference type="AlphaFoldDB" id="A0A2J6RSE7"/>